<dbReference type="EMBL" id="CM000619">
    <property type="protein sequence ID" value="EEC45658.1"/>
    <property type="molecule type" value="Genomic_DNA"/>
</dbReference>
<gene>
    <name evidence="7" type="primary">DDB1</name>
    <name evidence="7" type="ORF">PHATRDRAFT_29502</name>
</gene>
<evidence type="ECO:0000313" key="8">
    <source>
        <dbReference type="Proteomes" id="UP000000759"/>
    </source>
</evidence>
<reference evidence="7 8" key="1">
    <citation type="journal article" date="2008" name="Nature">
        <title>The Phaeodactylum genome reveals the evolutionary history of diatom genomes.</title>
        <authorList>
            <person name="Bowler C."/>
            <person name="Allen A.E."/>
            <person name="Badger J.H."/>
            <person name="Grimwood J."/>
            <person name="Jabbari K."/>
            <person name="Kuo A."/>
            <person name="Maheswari U."/>
            <person name="Martens C."/>
            <person name="Maumus F."/>
            <person name="Otillar R.P."/>
            <person name="Rayko E."/>
            <person name="Salamov A."/>
            <person name="Vandepoele K."/>
            <person name="Beszteri B."/>
            <person name="Gruber A."/>
            <person name="Heijde M."/>
            <person name="Katinka M."/>
            <person name="Mock T."/>
            <person name="Valentin K."/>
            <person name="Verret F."/>
            <person name="Berges J.A."/>
            <person name="Brownlee C."/>
            <person name="Cadoret J.P."/>
            <person name="Chiovitti A."/>
            <person name="Choi C.J."/>
            <person name="Coesel S."/>
            <person name="De Martino A."/>
            <person name="Detter J.C."/>
            <person name="Durkin C."/>
            <person name="Falciatore A."/>
            <person name="Fournet J."/>
            <person name="Haruta M."/>
            <person name="Huysman M.J."/>
            <person name="Jenkins B.D."/>
            <person name="Jiroutova K."/>
            <person name="Jorgensen R.E."/>
            <person name="Joubert Y."/>
            <person name="Kaplan A."/>
            <person name="Kroger N."/>
            <person name="Kroth P.G."/>
            <person name="La Roche J."/>
            <person name="Lindquist E."/>
            <person name="Lommer M."/>
            <person name="Martin-Jezequel V."/>
            <person name="Lopez P.J."/>
            <person name="Lucas S."/>
            <person name="Mangogna M."/>
            <person name="McGinnis K."/>
            <person name="Medlin L.K."/>
            <person name="Montsant A."/>
            <person name="Oudot-Le Secq M.P."/>
            <person name="Napoli C."/>
            <person name="Obornik M."/>
            <person name="Parker M.S."/>
            <person name="Petit J.L."/>
            <person name="Porcel B.M."/>
            <person name="Poulsen N."/>
            <person name="Robison M."/>
            <person name="Rychlewski L."/>
            <person name="Rynearson T.A."/>
            <person name="Schmutz J."/>
            <person name="Shapiro H."/>
            <person name="Siaut M."/>
            <person name="Stanley M."/>
            <person name="Sussman M.R."/>
            <person name="Taylor A.R."/>
            <person name="Vardi A."/>
            <person name="von Dassow P."/>
            <person name="Vyverman W."/>
            <person name="Willis A."/>
            <person name="Wyrwicz L.S."/>
            <person name="Rokhsar D.S."/>
            <person name="Weissenbach J."/>
            <person name="Armbrust E.V."/>
            <person name="Green B.R."/>
            <person name="Van de Peer Y."/>
            <person name="Grigoriev I.V."/>
        </authorList>
    </citation>
    <scope>NUCLEOTIDE SEQUENCE [LARGE SCALE GENOMIC DNA]</scope>
    <source>
        <strain evidence="7 8">CCAP 1055/1</strain>
    </source>
</reference>
<dbReference type="STRING" id="556484.B7G6V5"/>
<dbReference type="GeneID" id="7203571"/>
<evidence type="ECO:0000256" key="2">
    <source>
        <dbReference type="ARBA" id="ARBA00023242"/>
    </source>
</evidence>
<dbReference type="PANTHER" id="PTHR10644">
    <property type="entry name" value="DNA REPAIR/RNA PROCESSING CPSF FAMILY"/>
    <property type="match status" value="1"/>
</dbReference>
<evidence type="ECO:0000259" key="6">
    <source>
        <dbReference type="Pfam" id="PF23726"/>
    </source>
</evidence>
<feature type="domain" description="RSE1/DDB1/CPSF1 first beta-propeller" evidence="5">
    <location>
        <begin position="26"/>
        <end position="406"/>
    </location>
</feature>
<dbReference type="eggNOG" id="KOG1897">
    <property type="taxonomic scope" value="Eukaryota"/>
</dbReference>
<dbReference type="Gene3D" id="2.130.10.10">
    <property type="entry name" value="YVTN repeat-like/Quinoprotein amine dehydrogenase"/>
    <property type="match status" value="3"/>
</dbReference>
<dbReference type="Gene3D" id="1.10.150.910">
    <property type="match status" value="1"/>
</dbReference>
<evidence type="ECO:0000259" key="5">
    <source>
        <dbReference type="Pfam" id="PF10433"/>
    </source>
</evidence>
<evidence type="ECO:0000256" key="1">
    <source>
        <dbReference type="ARBA" id="ARBA00004123"/>
    </source>
</evidence>
<dbReference type="GO" id="GO:0005634">
    <property type="term" value="C:nucleus"/>
    <property type="evidence" value="ECO:0007669"/>
    <property type="project" value="UniProtKB-SubCell"/>
</dbReference>
<evidence type="ECO:0000256" key="3">
    <source>
        <dbReference type="SAM" id="MobiDB-lite"/>
    </source>
</evidence>
<organism evidence="7 8">
    <name type="scientific">Phaeodactylum tricornutum (strain CCAP 1055/1)</name>
    <dbReference type="NCBI Taxonomy" id="556484"/>
    <lineage>
        <taxon>Eukaryota</taxon>
        <taxon>Sar</taxon>
        <taxon>Stramenopiles</taxon>
        <taxon>Ochrophyta</taxon>
        <taxon>Bacillariophyta</taxon>
        <taxon>Bacillariophyceae</taxon>
        <taxon>Bacillariophycidae</taxon>
        <taxon>Naviculales</taxon>
        <taxon>Phaeodactylaceae</taxon>
        <taxon>Phaeodactylum</taxon>
    </lineage>
</organism>
<dbReference type="Pfam" id="PF10433">
    <property type="entry name" value="Beta-prop_RSE1_1st"/>
    <property type="match status" value="1"/>
</dbReference>
<feature type="domain" description="RSE1/DDB1/CPSF1 C-terminal" evidence="4">
    <location>
        <begin position="883"/>
        <end position="1218"/>
    </location>
</feature>
<sequence>MSASTKKEAAHYVVTAHPPGGVLLTAKCNFTSPFSLDVLVAKSRRLEVRQLRTTTEGLSPFPILASVPINGRIVGLVPFKVHGSDTSYVFVLTARQQYAVLAYDRTNSGSAAYPLVTLASGTLQSQEHAVLGQEAESGPIVAIDHFHRCIALHVYDGLLTIIPSTRTLASQQLLGTPFHCRIEERTILHLAFLQIPFEALPQLAVLHQDARGAQHITSHVINWKRKNIFLYGSSSAPAATEWLQKSNVDGGSSLIIPVPAEAPPDFAPAKHRSGGVLVVGQRQLTFINNNVTKVVPIPQALHLCVEELPADPNGGLPRYLLADEFGNLHMVTIVLVVDKVVALQIDTLGSCTLATSIAYLREGLVFVGSTLGDPQLIQIHDEPIVDVEDEEDMVGAESSYLSVVEEYTHLGPILDFDLVPTAPGGGGLGQTEGIHGPSQSQVVTASGSSKSGSLRLIRNGIGMNESAAVEIPGIQNVWSLRRSFADVDDTYLVQSFVHETRVLGVTTMDDMSQDEKEGDVAPGGTLEEVFLIGLKSSCATLYVGNVQAHQNGLLQITEGEVRFATMEAVLDTWLVPSGAAITVGTANEAGQIAVALNGGKVLYLKIEEGKIRECSGQQMEREVSCLNLNPFAATSHTSSFLAVGLWDDFTVRLFLCLITLDFSSGTSGNTTSTSTSLSSTGSGVNMLFVGLGDGTLISFAVVERGASIFVQSKKEVCLGTQRIDLVPLCTEQGGTCVLATGDRPTVIYLAGVGGISANQFNPKLCYSNVNLSAGDDEEEDDVSRPPSQQSIVVNVATPFSSSLLFDSATGGSQRYSLCVADDSFLRMGIIDDIQKLHVTTCRLGMAPCRIVHCADGRLFAVGCIESGIKQFSLGGDEANMGNCIRFMDDANFDDIHRVDLEPFEMILSMVYATLRIPSDGDQSDQPVHRPFLLVGTAYAMPDEDEPSRGRILVYSCQADEASGTPTSTRAVRQITEMSTQGGVYSICQFYDGNFLCTVNSKTHVVQIVADCGVLRLEYVGIGHHGHIVSLFVKSRAKPLAIVGDLMRSVSLMQYYPQHETLEEVARDFNPNWTTAVEMLTDDVYIGAENWNNLFCLRRNKAATSEEIRCRLDNIGEFHLGEMCNKFMSGSLVMPVSSNSTTSSRRATLFGTVEGSLGVILGLDGRTAAFFITLERAIAKTIQPVGGFSHQLYRSCQAELRVHPAHGFVDGDLVETFLDLDRRTMEAVVAEMNRDGGWEVDDFANSRSDENNDSSKDTDRINLEERSELSIDDVLAMVEEMTMLH</sequence>
<name>B7G6V5_PHATC</name>
<dbReference type="InterPro" id="IPR018846">
    <property type="entry name" value="Beta-prop_RSE1/DDB1/CPSF1_1st"/>
</dbReference>
<dbReference type="InterPro" id="IPR015943">
    <property type="entry name" value="WD40/YVTN_repeat-like_dom_sf"/>
</dbReference>
<dbReference type="InterPro" id="IPR004871">
    <property type="entry name" value="RSE1/DDB1/CPSF1_C"/>
</dbReference>
<dbReference type="InterPro" id="IPR058543">
    <property type="entry name" value="Beta-prop_RSE1/DDB1/CPSF1_2nd"/>
</dbReference>
<keyword evidence="2" id="KW-0539">Nucleus</keyword>
<feature type="domain" description="RSE1/DDB1/CPSF1 second beta-propeller" evidence="6">
    <location>
        <begin position="464"/>
        <end position="754"/>
    </location>
</feature>
<dbReference type="GO" id="GO:0003676">
    <property type="term" value="F:nucleic acid binding"/>
    <property type="evidence" value="ECO:0007669"/>
    <property type="project" value="InterPro"/>
</dbReference>
<keyword evidence="8" id="KW-1185">Reference proteome</keyword>
<dbReference type="InterPro" id="IPR036322">
    <property type="entry name" value="WD40_repeat_dom_sf"/>
</dbReference>
<dbReference type="OrthoDB" id="38106at2759"/>
<dbReference type="Proteomes" id="UP000000759">
    <property type="component" value="Chromosome 17"/>
</dbReference>
<dbReference type="PaxDb" id="2850-Phatr29502"/>
<feature type="compositionally biased region" description="Basic and acidic residues" evidence="3">
    <location>
        <begin position="1246"/>
        <end position="1259"/>
    </location>
</feature>
<dbReference type="RefSeq" id="XP_002182922.1">
    <property type="nucleotide sequence ID" value="XM_002182886.1"/>
</dbReference>
<comment type="subcellular location">
    <subcellularLocation>
        <location evidence="1">Nucleus</location>
    </subcellularLocation>
</comment>
<proteinExistence type="predicted"/>
<protein>
    <submittedName>
        <fullName evidence="7">Damage-specific DNA binding protein 1</fullName>
    </submittedName>
</protein>
<dbReference type="InParanoid" id="B7G6V5"/>
<evidence type="ECO:0000259" key="4">
    <source>
        <dbReference type="Pfam" id="PF03178"/>
    </source>
</evidence>
<dbReference type="Pfam" id="PF23726">
    <property type="entry name" value="Beta-prop_RSE1_2nd"/>
    <property type="match status" value="1"/>
</dbReference>
<dbReference type="Pfam" id="PF03178">
    <property type="entry name" value="CPSF_A"/>
    <property type="match status" value="1"/>
</dbReference>
<feature type="region of interest" description="Disordered" evidence="3">
    <location>
        <begin position="1239"/>
        <end position="1259"/>
    </location>
</feature>
<accession>B7G6V5</accession>
<evidence type="ECO:0000313" key="7">
    <source>
        <dbReference type="EMBL" id="EEC45658.1"/>
    </source>
</evidence>
<dbReference type="InterPro" id="IPR050358">
    <property type="entry name" value="RSE1/DDB1/CFT1"/>
</dbReference>
<dbReference type="SUPFAM" id="SSF50978">
    <property type="entry name" value="WD40 repeat-like"/>
    <property type="match status" value="1"/>
</dbReference>
<dbReference type="KEGG" id="pti:PHATRDRAFT_29502"/>
<reference evidence="8" key="2">
    <citation type="submission" date="2008-08" db="EMBL/GenBank/DDBJ databases">
        <authorList>
            <consortium name="Diatom Consortium"/>
            <person name="Grigoriev I."/>
            <person name="Grimwood J."/>
            <person name="Kuo A."/>
            <person name="Otillar R.P."/>
            <person name="Salamov A."/>
            <person name="Detter J.C."/>
            <person name="Lindquist E."/>
            <person name="Shapiro H."/>
            <person name="Lucas S."/>
            <person name="Glavina del Rio T."/>
            <person name="Pitluck S."/>
            <person name="Rokhsar D."/>
            <person name="Bowler C."/>
        </authorList>
    </citation>
    <scope>GENOME REANNOTATION</scope>
    <source>
        <strain evidence="8">CCAP 1055/1</strain>
    </source>
</reference>